<dbReference type="Gene3D" id="3.40.1190.10">
    <property type="entry name" value="Mur-like, catalytic domain"/>
    <property type="match status" value="1"/>
</dbReference>
<dbReference type="EC" id="6.3.2.10" evidence="10 11"/>
<dbReference type="Gene3D" id="3.40.1390.10">
    <property type="entry name" value="MurE/MurF, N-terminal domain"/>
    <property type="match status" value="1"/>
</dbReference>
<dbReference type="GO" id="GO:0005737">
    <property type="term" value="C:cytoplasm"/>
    <property type="evidence" value="ECO:0007669"/>
    <property type="project" value="UniProtKB-SubCell"/>
</dbReference>
<comment type="subcellular location">
    <subcellularLocation>
        <location evidence="10 11">Cytoplasm</location>
    </subcellularLocation>
</comment>
<evidence type="ECO:0000259" key="13">
    <source>
        <dbReference type="Pfam" id="PF02875"/>
    </source>
</evidence>
<keyword evidence="5 10" id="KW-0067">ATP-binding</keyword>
<dbReference type="STRING" id="1451189.CFAL_04380"/>
<sequence length="505" mass="52370">MLELTVGKIADITGGQCVDVDPDQVVTGPVEFDSRKVATGSIFMALPGANVDGHDFVDKALEQGAALLLVGHDVRRPAIVAQPVEVSEESSNATAFEHDVDGQGAAVLAAVDKLARYNTDELAARGLTVVGVTGSAGKTSTKDLIGAVLRADGETVAPPGSFNNEIGLPYTALRAGETTKYLVSEMSARGVGHIRHLTEVTPPKIGVVLNVGSAHLGEFGSREAIAQAKGELVEALPATGVAVLNADDDQVSAMDERTQARVVYFSTNGETGCARGDKADYYATDIALDALARATFTLHHPHGEPVEVSLQVFGEHQVSNALAAAAVGIEAGLSAETVADALGTHRATSANRMDVRQRRDGVTIINDSYNANPESMRAGLQALAYTSKSGNSGETGESGRSWAVLGQMGELGDNAYDEHAELGTYLGELGITAAVVVGNGVNQQALTAAAKKAGVDARQVEDIDSAVNYVDLNLREGDVVLVKASQSEGLWAVAEGLLFGESEGA</sequence>
<reference evidence="15 16" key="1">
    <citation type="submission" date="2018-09" db="EMBL/GenBank/DDBJ databases">
        <title>Optimization and identification of Corynebacterium falsenii FN1-14 from fish paste.</title>
        <authorList>
            <person name="Daroonpunt R."/>
            <person name="Tanasupawat S."/>
        </authorList>
    </citation>
    <scope>NUCLEOTIDE SEQUENCE [LARGE SCALE GENOMIC DNA]</scope>
    <source>
        <strain evidence="15 16">FN1-14</strain>
    </source>
</reference>
<evidence type="ECO:0000256" key="4">
    <source>
        <dbReference type="ARBA" id="ARBA00022741"/>
    </source>
</evidence>
<evidence type="ECO:0000256" key="3">
    <source>
        <dbReference type="ARBA" id="ARBA00022618"/>
    </source>
</evidence>
<dbReference type="GO" id="GO:0009252">
    <property type="term" value="P:peptidoglycan biosynthetic process"/>
    <property type="evidence" value="ECO:0007669"/>
    <property type="project" value="UniProtKB-UniRule"/>
</dbReference>
<comment type="pathway">
    <text evidence="10 11">Cell wall biogenesis; peptidoglycan biosynthesis.</text>
</comment>
<dbReference type="GO" id="GO:0071555">
    <property type="term" value="P:cell wall organization"/>
    <property type="evidence" value="ECO:0007669"/>
    <property type="project" value="UniProtKB-KW"/>
</dbReference>
<dbReference type="HAMAP" id="MF_02019">
    <property type="entry name" value="MurF"/>
    <property type="match status" value="1"/>
</dbReference>
<comment type="catalytic activity">
    <reaction evidence="10 11">
        <text>D-alanyl-D-alanine + UDP-N-acetyl-alpha-D-muramoyl-L-alanyl-gamma-D-glutamyl-meso-2,6-diaminopimelate + ATP = UDP-N-acetyl-alpha-D-muramoyl-L-alanyl-gamma-D-glutamyl-meso-2,6-diaminopimeloyl-D-alanyl-D-alanine + ADP + phosphate + H(+)</text>
        <dbReference type="Rhea" id="RHEA:28374"/>
        <dbReference type="ChEBI" id="CHEBI:15378"/>
        <dbReference type="ChEBI" id="CHEBI:30616"/>
        <dbReference type="ChEBI" id="CHEBI:43474"/>
        <dbReference type="ChEBI" id="CHEBI:57822"/>
        <dbReference type="ChEBI" id="CHEBI:61386"/>
        <dbReference type="ChEBI" id="CHEBI:83905"/>
        <dbReference type="ChEBI" id="CHEBI:456216"/>
        <dbReference type="EC" id="6.3.2.10"/>
    </reaction>
</comment>
<dbReference type="InterPro" id="IPR036615">
    <property type="entry name" value="Mur_ligase_C_dom_sf"/>
</dbReference>
<dbReference type="InterPro" id="IPR051046">
    <property type="entry name" value="MurCDEF_CellWall_CoF430Synth"/>
</dbReference>
<organism evidence="15 16">
    <name type="scientific">Corynebacterium falsenii</name>
    <dbReference type="NCBI Taxonomy" id="108486"/>
    <lineage>
        <taxon>Bacteria</taxon>
        <taxon>Bacillati</taxon>
        <taxon>Actinomycetota</taxon>
        <taxon>Actinomycetes</taxon>
        <taxon>Mycobacteriales</taxon>
        <taxon>Corynebacteriaceae</taxon>
        <taxon>Corynebacterium</taxon>
    </lineage>
</organism>
<evidence type="ECO:0000256" key="7">
    <source>
        <dbReference type="ARBA" id="ARBA00022984"/>
    </source>
</evidence>
<keyword evidence="7 10" id="KW-0573">Peptidoglycan synthesis</keyword>
<dbReference type="GO" id="GO:0047480">
    <property type="term" value="F:UDP-N-acetylmuramoyl-tripeptide-D-alanyl-D-alanine ligase activity"/>
    <property type="evidence" value="ECO:0007669"/>
    <property type="project" value="UniProtKB-UniRule"/>
</dbReference>
<evidence type="ECO:0000256" key="6">
    <source>
        <dbReference type="ARBA" id="ARBA00022960"/>
    </source>
</evidence>
<dbReference type="InterPro" id="IPR005863">
    <property type="entry name" value="UDP-N-AcMur_synth"/>
</dbReference>
<keyword evidence="4 10" id="KW-0547">Nucleotide-binding</keyword>
<dbReference type="GO" id="GO:0005524">
    <property type="term" value="F:ATP binding"/>
    <property type="evidence" value="ECO:0007669"/>
    <property type="project" value="UniProtKB-UniRule"/>
</dbReference>
<keyword evidence="6 10" id="KW-0133">Cell shape</keyword>
<evidence type="ECO:0000256" key="8">
    <source>
        <dbReference type="ARBA" id="ARBA00023306"/>
    </source>
</evidence>
<dbReference type="GO" id="GO:0008766">
    <property type="term" value="F:UDP-N-acetylmuramoylalanyl-D-glutamyl-2,6-diaminopimelate-D-alanyl-D-alanine ligase activity"/>
    <property type="evidence" value="ECO:0007669"/>
    <property type="project" value="RHEA"/>
</dbReference>
<dbReference type="InterPro" id="IPR013221">
    <property type="entry name" value="Mur_ligase_cen"/>
</dbReference>
<evidence type="ECO:0000313" key="16">
    <source>
        <dbReference type="Proteomes" id="UP000285278"/>
    </source>
</evidence>
<dbReference type="InterPro" id="IPR036565">
    <property type="entry name" value="Mur-like_cat_sf"/>
</dbReference>
<proteinExistence type="inferred from homology"/>
<dbReference type="Proteomes" id="UP000285278">
    <property type="component" value="Unassembled WGS sequence"/>
</dbReference>
<keyword evidence="3 10" id="KW-0132">Cell division</keyword>
<dbReference type="InterPro" id="IPR004101">
    <property type="entry name" value="Mur_ligase_C"/>
</dbReference>
<dbReference type="EMBL" id="QXJK01000004">
    <property type="protein sequence ID" value="RIX35265.1"/>
    <property type="molecule type" value="Genomic_DNA"/>
</dbReference>
<dbReference type="SUPFAM" id="SSF53244">
    <property type="entry name" value="MurD-like peptide ligases, peptide-binding domain"/>
    <property type="match status" value="1"/>
</dbReference>
<feature type="domain" description="Mur ligase central" evidence="14">
    <location>
        <begin position="132"/>
        <end position="327"/>
    </location>
</feature>
<dbReference type="Pfam" id="PF02875">
    <property type="entry name" value="Mur_ligase_C"/>
    <property type="match status" value="1"/>
</dbReference>
<keyword evidence="1 10" id="KW-0963">Cytoplasm</keyword>
<evidence type="ECO:0000313" key="15">
    <source>
        <dbReference type="EMBL" id="RIX35265.1"/>
    </source>
</evidence>
<dbReference type="Pfam" id="PF01225">
    <property type="entry name" value="Mur_ligase"/>
    <property type="match status" value="1"/>
</dbReference>
<keyword evidence="8 10" id="KW-0131">Cell cycle</keyword>
<dbReference type="RefSeq" id="WP_119664622.1">
    <property type="nucleotide sequence ID" value="NZ_JAQPSN010000003.1"/>
</dbReference>
<keyword evidence="16" id="KW-1185">Reference proteome</keyword>
<accession>A0A418Q7X8</accession>
<comment type="caution">
    <text evidence="15">The sequence shown here is derived from an EMBL/GenBank/DDBJ whole genome shotgun (WGS) entry which is preliminary data.</text>
</comment>
<dbReference type="Gene3D" id="3.90.190.20">
    <property type="entry name" value="Mur ligase, C-terminal domain"/>
    <property type="match status" value="1"/>
</dbReference>
<protein>
    <recommendedName>
        <fullName evidence="10 11">UDP-N-acetylmuramoyl-tripeptide--D-alanyl-D-alanine ligase</fullName>
        <ecNumber evidence="10 11">6.3.2.10</ecNumber>
    </recommendedName>
    <alternativeName>
        <fullName evidence="10">D-alanyl-D-alanine-adding enzyme</fullName>
    </alternativeName>
</protein>
<evidence type="ECO:0000256" key="1">
    <source>
        <dbReference type="ARBA" id="ARBA00022490"/>
    </source>
</evidence>
<evidence type="ECO:0000256" key="9">
    <source>
        <dbReference type="ARBA" id="ARBA00023316"/>
    </source>
</evidence>
<evidence type="ECO:0000256" key="5">
    <source>
        <dbReference type="ARBA" id="ARBA00022840"/>
    </source>
</evidence>
<dbReference type="PANTHER" id="PTHR43024">
    <property type="entry name" value="UDP-N-ACETYLMURAMOYL-TRIPEPTIDE--D-ALANYL-D-ALANINE LIGASE"/>
    <property type="match status" value="1"/>
</dbReference>
<comment type="function">
    <text evidence="10 11">Involved in cell wall formation. Catalyzes the final step in the synthesis of UDP-N-acetylmuramoyl-pentapeptide, the precursor of murein.</text>
</comment>
<name>A0A418Q7X8_9CORY</name>
<comment type="similarity">
    <text evidence="10">Belongs to the MurCDEF family. MurF subfamily.</text>
</comment>
<dbReference type="GO" id="GO:0008360">
    <property type="term" value="P:regulation of cell shape"/>
    <property type="evidence" value="ECO:0007669"/>
    <property type="project" value="UniProtKB-KW"/>
</dbReference>
<dbReference type="Pfam" id="PF08245">
    <property type="entry name" value="Mur_ligase_M"/>
    <property type="match status" value="1"/>
</dbReference>
<gene>
    <name evidence="10" type="primary">murF</name>
    <name evidence="15" type="ORF">D3M95_05225</name>
</gene>
<keyword evidence="9 10" id="KW-0961">Cell wall biogenesis/degradation</keyword>
<dbReference type="SUPFAM" id="SSF63418">
    <property type="entry name" value="MurE/MurF N-terminal domain"/>
    <property type="match status" value="1"/>
</dbReference>
<dbReference type="PANTHER" id="PTHR43024:SF1">
    <property type="entry name" value="UDP-N-ACETYLMURAMOYL-TRIPEPTIDE--D-ALANYL-D-ALANINE LIGASE"/>
    <property type="match status" value="1"/>
</dbReference>
<dbReference type="InterPro" id="IPR035911">
    <property type="entry name" value="MurE/MurF_N"/>
</dbReference>
<feature type="domain" description="Mur ligase N-terminal catalytic" evidence="12">
    <location>
        <begin position="30"/>
        <end position="74"/>
    </location>
</feature>
<evidence type="ECO:0000259" key="12">
    <source>
        <dbReference type="Pfam" id="PF01225"/>
    </source>
</evidence>
<dbReference type="NCBIfam" id="TIGR01143">
    <property type="entry name" value="murF"/>
    <property type="match status" value="1"/>
</dbReference>
<dbReference type="UniPathway" id="UPA00219"/>
<evidence type="ECO:0000256" key="11">
    <source>
        <dbReference type="RuleBase" id="RU004136"/>
    </source>
</evidence>
<dbReference type="GO" id="GO:0051301">
    <property type="term" value="P:cell division"/>
    <property type="evidence" value="ECO:0007669"/>
    <property type="project" value="UniProtKB-KW"/>
</dbReference>
<dbReference type="InterPro" id="IPR000713">
    <property type="entry name" value="Mur_ligase_N"/>
</dbReference>
<dbReference type="OrthoDB" id="9800958at2"/>
<evidence type="ECO:0000256" key="2">
    <source>
        <dbReference type="ARBA" id="ARBA00022598"/>
    </source>
</evidence>
<feature type="binding site" evidence="10">
    <location>
        <begin position="134"/>
        <end position="140"/>
    </location>
    <ligand>
        <name>ATP</name>
        <dbReference type="ChEBI" id="CHEBI:30616"/>
    </ligand>
</feature>
<keyword evidence="2 10" id="KW-0436">Ligase</keyword>
<dbReference type="SUPFAM" id="SSF53623">
    <property type="entry name" value="MurD-like peptide ligases, catalytic domain"/>
    <property type="match status" value="1"/>
</dbReference>
<evidence type="ECO:0000256" key="10">
    <source>
        <dbReference type="HAMAP-Rule" id="MF_02019"/>
    </source>
</evidence>
<evidence type="ECO:0000259" key="14">
    <source>
        <dbReference type="Pfam" id="PF08245"/>
    </source>
</evidence>
<feature type="domain" description="Mur ligase C-terminal" evidence="13">
    <location>
        <begin position="351"/>
        <end position="485"/>
    </location>
</feature>
<dbReference type="AlphaFoldDB" id="A0A418Q7X8"/>